<protein>
    <submittedName>
        <fullName evidence="1">Uncharacterized protein</fullName>
    </submittedName>
</protein>
<name>A0A8J4QHR0_9ROSI</name>
<dbReference type="OrthoDB" id="10515136at2759"/>
<feature type="non-terminal residue" evidence="1">
    <location>
        <position position="1"/>
    </location>
</feature>
<proteinExistence type="predicted"/>
<evidence type="ECO:0000313" key="2">
    <source>
        <dbReference type="Proteomes" id="UP000737018"/>
    </source>
</evidence>
<reference evidence="1" key="1">
    <citation type="submission" date="2020-03" db="EMBL/GenBank/DDBJ databases">
        <title>Castanea mollissima Vanexum genome sequencing.</title>
        <authorList>
            <person name="Staton M."/>
        </authorList>
    </citation>
    <scope>NUCLEOTIDE SEQUENCE</scope>
    <source>
        <tissue evidence="1">Leaf</tissue>
    </source>
</reference>
<organism evidence="1 2">
    <name type="scientific">Castanea mollissima</name>
    <name type="common">Chinese chestnut</name>
    <dbReference type="NCBI Taxonomy" id="60419"/>
    <lineage>
        <taxon>Eukaryota</taxon>
        <taxon>Viridiplantae</taxon>
        <taxon>Streptophyta</taxon>
        <taxon>Embryophyta</taxon>
        <taxon>Tracheophyta</taxon>
        <taxon>Spermatophyta</taxon>
        <taxon>Magnoliopsida</taxon>
        <taxon>eudicotyledons</taxon>
        <taxon>Gunneridae</taxon>
        <taxon>Pentapetalae</taxon>
        <taxon>rosids</taxon>
        <taxon>fabids</taxon>
        <taxon>Fagales</taxon>
        <taxon>Fagaceae</taxon>
        <taxon>Castanea</taxon>
    </lineage>
</organism>
<sequence>YKTSFNAQEPLPRVSNTDVEPQSALGAWQLILKVAGFRSKRKKRCAYVYEVVNLQGACVFFGISSSVARTALAVLLEAVVEACFTAFNRGLQQILILSDSRGLLQTLHNRRTSSWQDNIRLAGLNFCFQAGLFCKMI</sequence>
<evidence type="ECO:0000313" key="1">
    <source>
        <dbReference type="EMBL" id="KAF3951501.1"/>
    </source>
</evidence>
<dbReference type="EMBL" id="JRKL02004912">
    <property type="protein sequence ID" value="KAF3951501.1"/>
    <property type="molecule type" value="Genomic_DNA"/>
</dbReference>
<dbReference type="AlphaFoldDB" id="A0A8J4QHR0"/>
<gene>
    <name evidence="1" type="ORF">CMV_022852</name>
</gene>
<comment type="caution">
    <text evidence="1">The sequence shown here is derived from an EMBL/GenBank/DDBJ whole genome shotgun (WGS) entry which is preliminary data.</text>
</comment>
<accession>A0A8J4QHR0</accession>
<keyword evidence="2" id="KW-1185">Reference proteome</keyword>
<dbReference type="Proteomes" id="UP000737018">
    <property type="component" value="Unassembled WGS sequence"/>
</dbReference>